<dbReference type="Pfam" id="PF13175">
    <property type="entry name" value="AAA_15"/>
    <property type="match status" value="1"/>
</dbReference>
<evidence type="ECO:0000313" key="3">
    <source>
        <dbReference type="EMBL" id="ATC91149.1"/>
    </source>
</evidence>
<sequence>MYLSSITAENFRGFVSTHVTLNKGLNLLVGENDAGKTSLIDAVRLVLDTNSAEWVRIKYSDFRSGSTKLKIRLKFCELNAHDGGAFAEYLTFEQDEDGNVQTVLHITLTASINETQTNNSQGIRTDIRAGADDEGPILDRDTRLYLSTTYLKPLRDAENELSAGRMSRLSQLLGSKSSIGGNEQDIERLITLVVKANQMIKADASISTSKNSVEKLLEKITFKDTLFAPVIDMLGSKNVEDMSVAEKNSAFKAIVERLTLGLNDTGMSHGLGYSNLLFMAAELMLLTQSGEGFPLLLIEEPEAHLHPQLQMKFIQYLAEEQEGLQCILSTHSPNLASKVSLENIILMNKGQSFPLRRGATLLSNDDYPFLEKFLDVSKANMFFAKSVLLVEGDGENILLPTIAKLLGRPLEDYGVSIVNVGNLAYKRYAKIYRKKVADEQPFPIKVACVTDLDIWPDKAEKKQENDYGFKLKKEPNLAEGKKGNLNRWISHYDDKPDDLATRKANKCEQDGENVKTFISEEWTFEYCLAKSGLAKEMYCSVNDSEVGFENLSDDPEEKAIQIYGMVEKKSSGKTEVTYKLAEILSKTYQKDPTGLKNKLPAYIVSAIEYVTELIIIEAEEEQPAQLIEAEGAE</sequence>
<dbReference type="SUPFAM" id="SSF52540">
    <property type="entry name" value="P-loop containing nucleoside triphosphate hydrolases"/>
    <property type="match status" value="1"/>
</dbReference>
<dbReference type="PANTHER" id="PTHR43581:SF4">
    <property type="entry name" value="ATP_GTP PHOSPHATASE"/>
    <property type="match status" value="1"/>
</dbReference>
<feature type="domain" description="Endonuclease GajA/Old nuclease/RecF-like AAA" evidence="1">
    <location>
        <begin position="1"/>
        <end position="336"/>
    </location>
</feature>
<evidence type="ECO:0008006" key="5">
    <source>
        <dbReference type="Google" id="ProtNLM"/>
    </source>
</evidence>
<dbReference type="PANTHER" id="PTHR43581">
    <property type="entry name" value="ATP/GTP PHOSPHATASE"/>
    <property type="match status" value="1"/>
</dbReference>
<dbReference type="EMBL" id="CP011030">
    <property type="protein sequence ID" value="ATC91149.1"/>
    <property type="molecule type" value="Genomic_DNA"/>
</dbReference>
<dbReference type="Gene3D" id="3.40.50.300">
    <property type="entry name" value="P-loop containing nucleotide triphosphate hydrolases"/>
    <property type="match status" value="1"/>
</dbReference>
<dbReference type="Pfam" id="PF20469">
    <property type="entry name" value="OLD-like_TOPRIM"/>
    <property type="match status" value="1"/>
</dbReference>
<evidence type="ECO:0000259" key="1">
    <source>
        <dbReference type="Pfam" id="PF13175"/>
    </source>
</evidence>
<dbReference type="InterPro" id="IPR034139">
    <property type="entry name" value="TOPRIM_OLD"/>
</dbReference>
<dbReference type="InterPro" id="IPR041685">
    <property type="entry name" value="AAA_GajA/Old/RecF-like"/>
</dbReference>
<dbReference type="RefSeq" id="WP_058155015.1">
    <property type="nucleotide sequence ID" value="NZ_CP011030.1"/>
</dbReference>
<keyword evidence="4" id="KW-1185">Reference proteome</keyword>
<proteinExistence type="predicted"/>
<evidence type="ECO:0000259" key="2">
    <source>
        <dbReference type="Pfam" id="PF20469"/>
    </source>
</evidence>
<reference evidence="3 4" key="1">
    <citation type="submission" date="2015-06" db="EMBL/GenBank/DDBJ databases">
        <authorList>
            <person name="Xie B.-B."/>
            <person name="Rong J.-C."/>
            <person name="Qin Q.-L."/>
            <person name="Zhang Y.-Z."/>
        </authorList>
    </citation>
    <scope>NUCLEOTIDE SEQUENCE [LARGE SCALE GENOMIC DNA]</scope>
    <source>
        <strain evidence="3 4">KMM 3549</strain>
    </source>
</reference>
<dbReference type="InterPro" id="IPR027417">
    <property type="entry name" value="P-loop_NTPase"/>
</dbReference>
<gene>
    <name evidence="3" type="ORF">PISS_a2320</name>
</gene>
<name>A0ABN5C2F5_9GAMM</name>
<protein>
    <recommendedName>
        <fullName evidence="5">ATP-dependent endonuclease of the OLD family</fullName>
    </recommendedName>
</protein>
<feature type="domain" description="OLD protein-like TOPRIM" evidence="2">
    <location>
        <begin position="382"/>
        <end position="453"/>
    </location>
</feature>
<organism evidence="3 4">
    <name type="scientific">Pseudoalteromonas issachenkonii</name>
    <dbReference type="NCBI Taxonomy" id="152297"/>
    <lineage>
        <taxon>Bacteria</taxon>
        <taxon>Pseudomonadati</taxon>
        <taxon>Pseudomonadota</taxon>
        <taxon>Gammaproteobacteria</taxon>
        <taxon>Alteromonadales</taxon>
        <taxon>Pseudoalteromonadaceae</taxon>
        <taxon>Pseudoalteromonas</taxon>
    </lineage>
</organism>
<dbReference type="CDD" id="cd01026">
    <property type="entry name" value="TOPRIM_OLD"/>
    <property type="match status" value="1"/>
</dbReference>
<accession>A0ABN5C2F5</accession>
<dbReference type="Proteomes" id="UP000217258">
    <property type="component" value="Chromosome I"/>
</dbReference>
<dbReference type="InterPro" id="IPR051396">
    <property type="entry name" value="Bact_Antivir_Def_Nuclease"/>
</dbReference>
<evidence type="ECO:0000313" key="4">
    <source>
        <dbReference type="Proteomes" id="UP000217258"/>
    </source>
</evidence>